<protein>
    <recommendedName>
        <fullName evidence="3">EF-hand domain-containing protein</fullName>
    </recommendedName>
</protein>
<evidence type="ECO:0000256" key="2">
    <source>
        <dbReference type="ARBA" id="ARBA00022837"/>
    </source>
</evidence>
<dbReference type="RefSeq" id="XP_040725931.1">
    <property type="nucleotide sequence ID" value="XM_040869076.1"/>
</dbReference>
<comment type="caution">
    <text evidence="4">The sequence shown here is derived from an EMBL/GenBank/DDBJ whole genome shotgun (WGS) entry which is preliminary data.</text>
</comment>
<accession>A0A1Y2FK83</accession>
<evidence type="ECO:0000313" key="5">
    <source>
        <dbReference type="Proteomes" id="UP000193685"/>
    </source>
</evidence>
<organism evidence="4 5">
    <name type="scientific">Protomyces lactucae-debilis</name>
    <dbReference type="NCBI Taxonomy" id="2754530"/>
    <lineage>
        <taxon>Eukaryota</taxon>
        <taxon>Fungi</taxon>
        <taxon>Dikarya</taxon>
        <taxon>Ascomycota</taxon>
        <taxon>Taphrinomycotina</taxon>
        <taxon>Taphrinomycetes</taxon>
        <taxon>Taphrinales</taxon>
        <taxon>Protomycetaceae</taxon>
        <taxon>Protomyces</taxon>
    </lineage>
</organism>
<keyword evidence="5" id="KW-1185">Reference proteome</keyword>
<name>A0A1Y2FK83_PROLT</name>
<feature type="domain" description="EF-hand" evidence="3">
    <location>
        <begin position="74"/>
        <end position="109"/>
    </location>
</feature>
<evidence type="ECO:0000259" key="3">
    <source>
        <dbReference type="PROSITE" id="PS50222"/>
    </source>
</evidence>
<dbReference type="OrthoDB" id="26525at2759"/>
<dbReference type="OMA" id="HDQASTN"/>
<keyword evidence="1" id="KW-0677">Repeat</keyword>
<dbReference type="Proteomes" id="UP000193685">
    <property type="component" value="Unassembled WGS sequence"/>
</dbReference>
<dbReference type="GO" id="GO:0016460">
    <property type="term" value="C:myosin II complex"/>
    <property type="evidence" value="ECO:0007669"/>
    <property type="project" value="TreeGrafter"/>
</dbReference>
<dbReference type="InterPro" id="IPR018247">
    <property type="entry name" value="EF_Hand_1_Ca_BS"/>
</dbReference>
<dbReference type="Pfam" id="PF13405">
    <property type="entry name" value="EF-hand_6"/>
    <property type="match status" value="1"/>
</dbReference>
<dbReference type="SUPFAM" id="SSF47473">
    <property type="entry name" value="EF-hand"/>
    <property type="match status" value="1"/>
</dbReference>
<keyword evidence="2" id="KW-0106">Calcium</keyword>
<dbReference type="PANTHER" id="PTHR23048">
    <property type="entry name" value="MYOSIN LIGHT CHAIN 1, 3"/>
    <property type="match status" value="1"/>
</dbReference>
<dbReference type="GeneID" id="63785675"/>
<dbReference type="AlphaFoldDB" id="A0A1Y2FK83"/>
<dbReference type="PROSITE" id="PS50222">
    <property type="entry name" value="EF_HAND_2"/>
    <property type="match status" value="2"/>
</dbReference>
<dbReference type="CDD" id="cd00051">
    <property type="entry name" value="EFh"/>
    <property type="match status" value="1"/>
</dbReference>
<dbReference type="Gene3D" id="1.10.238.10">
    <property type="entry name" value="EF-hand"/>
    <property type="match status" value="2"/>
</dbReference>
<dbReference type="PROSITE" id="PS00018">
    <property type="entry name" value="EF_HAND_1"/>
    <property type="match status" value="1"/>
</dbReference>
<dbReference type="SMART" id="SM00054">
    <property type="entry name" value="EFh"/>
    <property type="match status" value="2"/>
</dbReference>
<sequence>MSDEASWKEAFSLFDKRGNGRVAKEAVGDLLRAIGQNPTQAEVSDIEAGISGTDVDYPAFLKIVQRPDGFKPPAEHADLVRGFQVFDKDNTGYIGVGEMMYVLTNLGERMSESDVTELLKGVETKDGTVNYNGEALSFEGRHDTNMDARLCAHDPLQLASVPA</sequence>
<dbReference type="InterPro" id="IPR002048">
    <property type="entry name" value="EF_hand_dom"/>
</dbReference>
<dbReference type="InterPro" id="IPR011992">
    <property type="entry name" value="EF-hand-dom_pair"/>
</dbReference>
<dbReference type="FunFam" id="1.10.238.10:FF:000178">
    <property type="entry name" value="Calmodulin-2 A"/>
    <property type="match status" value="1"/>
</dbReference>
<dbReference type="GO" id="GO:1903475">
    <property type="term" value="P:mitotic actomyosin contractile ring assembly"/>
    <property type="evidence" value="ECO:0007669"/>
    <property type="project" value="TreeGrafter"/>
</dbReference>
<proteinExistence type="predicted"/>
<dbReference type="GO" id="GO:0005509">
    <property type="term" value="F:calcium ion binding"/>
    <property type="evidence" value="ECO:0007669"/>
    <property type="project" value="InterPro"/>
</dbReference>
<evidence type="ECO:0000313" key="4">
    <source>
        <dbReference type="EMBL" id="ORY83636.1"/>
    </source>
</evidence>
<dbReference type="PANTHER" id="PTHR23048:SF0">
    <property type="entry name" value="CALMODULIN LIKE 3"/>
    <property type="match status" value="1"/>
</dbReference>
<dbReference type="InterPro" id="IPR050230">
    <property type="entry name" value="CALM/Myosin/TropC-like"/>
</dbReference>
<gene>
    <name evidence="4" type="ORF">BCR37DRAFT_378603</name>
</gene>
<dbReference type="EMBL" id="MCFI01000007">
    <property type="protein sequence ID" value="ORY83636.1"/>
    <property type="molecule type" value="Genomic_DNA"/>
</dbReference>
<evidence type="ECO:0000256" key="1">
    <source>
        <dbReference type="ARBA" id="ARBA00022737"/>
    </source>
</evidence>
<reference evidence="4 5" key="1">
    <citation type="submission" date="2016-07" db="EMBL/GenBank/DDBJ databases">
        <title>Pervasive Adenine N6-methylation of Active Genes in Fungi.</title>
        <authorList>
            <consortium name="DOE Joint Genome Institute"/>
            <person name="Mondo S.J."/>
            <person name="Dannebaum R.O."/>
            <person name="Kuo R.C."/>
            <person name="Labutti K."/>
            <person name="Haridas S."/>
            <person name="Kuo A."/>
            <person name="Salamov A."/>
            <person name="Ahrendt S.R."/>
            <person name="Lipzen A."/>
            <person name="Sullivan W."/>
            <person name="Andreopoulos W.B."/>
            <person name="Clum A."/>
            <person name="Lindquist E."/>
            <person name="Daum C."/>
            <person name="Ramamoorthy G.K."/>
            <person name="Gryganskyi A."/>
            <person name="Culley D."/>
            <person name="Magnuson J.K."/>
            <person name="James T.Y."/>
            <person name="O'Malley M.A."/>
            <person name="Stajich J.E."/>
            <person name="Spatafora J.W."/>
            <person name="Visel A."/>
            <person name="Grigoriev I.V."/>
        </authorList>
    </citation>
    <scope>NUCLEOTIDE SEQUENCE [LARGE SCALE GENOMIC DNA]</scope>
    <source>
        <strain evidence="4 5">12-1054</strain>
    </source>
</reference>
<dbReference type="STRING" id="56484.A0A1Y2FK83"/>
<feature type="domain" description="EF-hand" evidence="3">
    <location>
        <begin position="2"/>
        <end position="37"/>
    </location>
</feature>